<name>A0AAD5P3C4_ACENE</name>
<reference evidence="1" key="1">
    <citation type="journal article" date="2022" name="Plant J.">
        <title>Strategies of tolerance reflected in two North American maple genomes.</title>
        <authorList>
            <person name="McEvoy S.L."/>
            <person name="Sezen U.U."/>
            <person name="Trouern-Trend A."/>
            <person name="McMahon S.M."/>
            <person name="Schaberg P.G."/>
            <person name="Yang J."/>
            <person name="Wegrzyn J.L."/>
            <person name="Swenson N.G."/>
        </authorList>
    </citation>
    <scope>NUCLEOTIDE SEQUENCE</scope>
    <source>
        <strain evidence="1">91603</strain>
    </source>
</reference>
<evidence type="ECO:0000313" key="2">
    <source>
        <dbReference type="Proteomes" id="UP001064489"/>
    </source>
</evidence>
<protein>
    <submittedName>
        <fullName evidence="1">Uncharacterized protein</fullName>
    </submittedName>
</protein>
<organism evidence="1 2">
    <name type="scientific">Acer negundo</name>
    <name type="common">Box elder</name>
    <dbReference type="NCBI Taxonomy" id="4023"/>
    <lineage>
        <taxon>Eukaryota</taxon>
        <taxon>Viridiplantae</taxon>
        <taxon>Streptophyta</taxon>
        <taxon>Embryophyta</taxon>
        <taxon>Tracheophyta</taxon>
        <taxon>Spermatophyta</taxon>
        <taxon>Magnoliopsida</taxon>
        <taxon>eudicotyledons</taxon>
        <taxon>Gunneridae</taxon>
        <taxon>Pentapetalae</taxon>
        <taxon>rosids</taxon>
        <taxon>malvids</taxon>
        <taxon>Sapindales</taxon>
        <taxon>Sapindaceae</taxon>
        <taxon>Hippocastanoideae</taxon>
        <taxon>Acereae</taxon>
        <taxon>Acer</taxon>
    </lineage>
</organism>
<reference evidence="1" key="2">
    <citation type="submission" date="2023-02" db="EMBL/GenBank/DDBJ databases">
        <authorList>
            <person name="Swenson N.G."/>
            <person name="Wegrzyn J.L."/>
            <person name="Mcevoy S.L."/>
        </authorList>
    </citation>
    <scope>NUCLEOTIDE SEQUENCE</scope>
    <source>
        <strain evidence="1">91603</strain>
        <tissue evidence="1">Leaf</tissue>
    </source>
</reference>
<comment type="caution">
    <text evidence="1">The sequence shown here is derived from an EMBL/GenBank/DDBJ whole genome shotgun (WGS) entry which is preliminary data.</text>
</comment>
<gene>
    <name evidence="1" type="ORF">LWI28_027232</name>
</gene>
<keyword evidence="2" id="KW-1185">Reference proteome</keyword>
<dbReference type="EMBL" id="JAJSOW010000003">
    <property type="protein sequence ID" value="KAI9196813.1"/>
    <property type="molecule type" value="Genomic_DNA"/>
</dbReference>
<proteinExistence type="predicted"/>
<evidence type="ECO:0000313" key="1">
    <source>
        <dbReference type="EMBL" id="KAI9196813.1"/>
    </source>
</evidence>
<dbReference type="Proteomes" id="UP001064489">
    <property type="component" value="Chromosome 1"/>
</dbReference>
<sequence length="95" mass="10295">MFGQTVMALRHWYINVGQVACPINHSARGGPKTLPELFGAGCCISGVTGGREKELAFLCSEFCSSINRDTSILSTKLILGKMTKNDDDEESTIIL</sequence>
<accession>A0AAD5P3C4</accession>
<dbReference type="AlphaFoldDB" id="A0AAD5P3C4"/>